<evidence type="ECO:0000256" key="2">
    <source>
        <dbReference type="ARBA" id="ARBA00003842"/>
    </source>
</evidence>
<dbReference type="EMBL" id="JBFTWV010000107">
    <property type="protein sequence ID" value="KAL2786939.1"/>
    <property type="molecule type" value="Genomic_DNA"/>
</dbReference>
<feature type="domain" description="Glucose-methanol-choline oxidoreductase C-terminal" evidence="15">
    <location>
        <begin position="608"/>
        <end position="750"/>
    </location>
</feature>
<dbReference type="InterPro" id="IPR000172">
    <property type="entry name" value="GMC_OxRdtase_N"/>
</dbReference>
<dbReference type="Gene3D" id="3.50.50.60">
    <property type="entry name" value="FAD/NAD(P)-binding domain"/>
    <property type="match status" value="2"/>
</dbReference>
<dbReference type="InterPro" id="IPR036188">
    <property type="entry name" value="FAD/NAD-bd_sf"/>
</dbReference>
<evidence type="ECO:0000313" key="16">
    <source>
        <dbReference type="EMBL" id="KAL2786939.1"/>
    </source>
</evidence>
<gene>
    <name evidence="16" type="ORF">BJX66DRAFT_311978</name>
</gene>
<comment type="function">
    <text evidence="2">Long-chain fatty alcohol oxidase involved in the omega-oxidation pathway of lipid degradation.</text>
</comment>
<keyword evidence="10 12" id="KW-0560">Oxidoreductase</keyword>
<dbReference type="PIRSF" id="PIRSF028937">
    <property type="entry name" value="Lg_Ch_AO"/>
    <property type="match status" value="1"/>
</dbReference>
<dbReference type="PANTHER" id="PTHR46056:SF12">
    <property type="entry name" value="LONG-CHAIN-ALCOHOL OXIDASE"/>
    <property type="match status" value="1"/>
</dbReference>
<keyword evidence="6" id="KW-0285">Flavoprotein</keyword>
<protein>
    <recommendedName>
        <fullName evidence="5 12">Long-chain-alcohol oxidase</fullName>
        <ecNumber evidence="5 12">1.1.3.20</ecNumber>
    </recommendedName>
</protein>
<evidence type="ECO:0000256" key="3">
    <source>
        <dbReference type="ARBA" id="ARBA00004370"/>
    </source>
</evidence>
<keyword evidence="9" id="KW-1133">Transmembrane helix</keyword>
<feature type="domain" description="Glucose-methanol-choline oxidoreductase N-terminal" evidence="13">
    <location>
        <begin position="287"/>
        <end position="516"/>
    </location>
</feature>
<evidence type="ECO:0000256" key="5">
    <source>
        <dbReference type="ARBA" id="ARBA00013125"/>
    </source>
</evidence>
<evidence type="ECO:0000256" key="4">
    <source>
        <dbReference type="ARBA" id="ARBA00010790"/>
    </source>
</evidence>
<comment type="subcellular location">
    <subcellularLocation>
        <location evidence="3">Membrane</location>
    </subcellularLocation>
</comment>
<dbReference type="InterPro" id="IPR003953">
    <property type="entry name" value="FAD-dep_OxRdtase_2_FAD-bd"/>
</dbReference>
<name>A0ABR4FUK1_9EURO</name>
<evidence type="ECO:0000256" key="6">
    <source>
        <dbReference type="ARBA" id="ARBA00022630"/>
    </source>
</evidence>
<dbReference type="InterPro" id="IPR012400">
    <property type="entry name" value="Long_Oxdase"/>
</dbReference>
<dbReference type="InterPro" id="IPR007867">
    <property type="entry name" value="GMC_OxRtase_C"/>
</dbReference>
<dbReference type="SUPFAM" id="SSF51905">
    <property type="entry name" value="FAD/NAD(P)-binding domain"/>
    <property type="match status" value="1"/>
</dbReference>
<dbReference type="EC" id="1.1.3.20" evidence="5 12"/>
<sequence>MEAAPARMVGYTPLEVEIPSVPTAQVLTDLHWETMLALADTVIPSIRGSPQVSSSTKHHAGITESQLESATASLTATIGRTIAQAAEVAQTYLEESPSSLPAFREGLQRLIADFIHQEGQNGLRFILDVLNTRAGSFLLTGSTTAIQNQPLVVREQIFAGWASSRLSPIRLIYRSLSAMFKTTWMVASPTLSTAVGFPRVPVHGKSARGCWEYEFLQFPPPSNDVEDEEEQQVEFLETDVVIIGSGCGGAVAAKNLAEAGHRVLVVEKSYHYPSQYFPMDGRTAPVSLFESGASILTDDASVAIFAGSTWGGGGTVNWSAALQTQAFVRQEWAGDDGGLPLFTSAAFQGSLDRVAARMGVSAAHIQHNRQNRDLLEGARKLGYAAEVVPQNTGGEEHYCGYCTMGCSAAAKKGPTETWLADAARAGAVFVEGFKADKVTFTTTTGGEKLATGVEGTWTSRDAYLARGQKGEGVTCKVVIKAKKVIVSCGTLNSPLLLLRSGLQNWHIGRNLHIHPVLFGAAVFDEEIRPWEGSALTAVVKEFENLDGRGHGAKIETTVTMPPLFLPIFPWRSGLEYKLFCAKLSAMTSYIAVTRDRDSGRVYPDPVDGRIRVAYTPSAFDRKSAVEAMIASAKIAYISGAREFHVSYADMPPFCRSEEGKTKDPDEEGINNTELQKWIIQFRQLSPLDIEKAGYASAHQMGTCRMASTASKGVVGPECQVWGTQGLYVMDASVFPSASGVNPMLTNMAIADWASRNLSEKIRAEEKA</sequence>
<evidence type="ECO:0000259" key="14">
    <source>
        <dbReference type="Pfam" id="PF00890"/>
    </source>
</evidence>
<accession>A0ABR4FUK1</accession>
<reference evidence="16 17" key="1">
    <citation type="submission" date="2024-07" db="EMBL/GenBank/DDBJ databases">
        <title>Section-level genome sequencing and comparative genomics of Aspergillus sections Usti and Cavernicolus.</title>
        <authorList>
            <consortium name="Lawrence Berkeley National Laboratory"/>
            <person name="Nybo J.L."/>
            <person name="Vesth T.C."/>
            <person name="Theobald S."/>
            <person name="Frisvad J.C."/>
            <person name="Larsen T.O."/>
            <person name="Kjaerboelling I."/>
            <person name="Rothschild-Mancinelli K."/>
            <person name="Lyhne E.K."/>
            <person name="Kogle M.E."/>
            <person name="Barry K."/>
            <person name="Clum A."/>
            <person name="Na H."/>
            <person name="Ledsgaard L."/>
            <person name="Lin J."/>
            <person name="Lipzen A."/>
            <person name="Kuo A."/>
            <person name="Riley R."/>
            <person name="Mondo S."/>
            <person name="Labutti K."/>
            <person name="Haridas S."/>
            <person name="Pangalinan J."/>
            <person name="Salamov A.A."/>
            <person name="Simmons B.A."/>
            <person name="Magnuson J.K."/>
            <person name="Chen J."/>
            <person name="Drula E."/>
            <person name="Henrissat B."/>
            <person name="Wiebenga A."/>
            <person name="Lubbers R.J."/>
            <person name="Gomes A.C."/>
            <person name="Makela M.R."/>
            <person name="Stajich J."/>
            <person name="Grigoriev I.V."/>
            <person name="Mortensen U.H."/>
            <person name="De Vries R.P."/>
            <person name="Baker S.E."/>
            <person name="Andersen M.R."/>
        </authorList>
    </citation>
    <scope>NUCLEOTIDE SEQUENCE [LARGE SCALE GENOMIC DNA]</scope>
    <source>
        <strain evidence="16 17">CBS 209.92</strain>
    </source>
</reference>
<evidence type="ECO:0000259" key="13">
    <source>
        <dbReference type="Pfam" id="PF00732"/>
    </source>
</evidence>
<proteinExistence type="inferred from homology"/>
<comment type="catalytic activity">
    <reaction evidence="1 12">
        <text>a long-chain primary fatty alcohol + O2 = a long-chain fatty aldehyde + H2O2</text>
        <dbReference type="Rhea" id="RHEA:22756"/>
        <dbReference type="ChEBI" id="CHEBI:15379"/>
        <dbReference type="ChEBI" id="CHEBI:16240"/>
        <dbReference type="ChEBI" id="CHEBI:17176"/>
        <dbReference type="ChEBI" id="CHEBI:77396"/>
        <dbReference type="EC" id="1.1.3.20"/>
    </reaction>
</comment>
<evidence type="ECO:0000256" key="7">
    <source>
        <dbReference type="ARBA" id="ARBA00022692"/>
    </source>
</evidence>
<comment type="similarity">
    <text evidence="4 12">Belongs to the GMC oxidoreductase family.</text>
</comment>
<evidence type="ECO:0000259" key="15">
    <source>
        <dbReference type="Pfam" id="PF05199"/>
    </source>
</evidence>
<evidence type="ECO:0000256" key="11">
    <source>
        <dbReference type="ARBA" id="ARBA00023136"/>
    </source>
</evidence>
<keyword evidence="7" id="KW-0812">Transmembrane</keyword>
<evidence type="ECO:0000256" key="8">
    <source>
        <dbReference type="ARBA" id="ARBA00022827"/>
    </source>
</evidence>
<organism evidence="16 17">
    <name type="scientific">Aspergillus keveii</name>
    <dbReference type="NCBI Taxonomy" id="714993"/>
    <lineage>
        <taxon>Eukaryota</taxon>
        <taxon>Fungi</taxon>
        <taxon>Dikarya</taxon>
        <taxon>Ascomycota</taxon>
        <taxon>Pezizomycotina</taxon>
        <taxon>Eurotiomycetes</taxon>
        <taxon>Eurotiomycetidae</taxon>
        <taxon>Eurotiales</taxon>
        <taxon>Aspergillaceae</taxon>
        <taxon>Aspergillus</taxon>
        <taxon>Aspergillus subgen. Nidulantes</taxon>
    </lineage>
</organism>
<dbReference type="Pfam" id="PF05199">
    <property type="entry name" value="GMC_oxred_C"/>
    <property type="match status" value="1"/>
</dbReference>
<evidence type="ECO:0000313" key="17">
    <source>
        <dbReference type="Proteomes" id="UP001610563"/>
    </source>
</evidence>
<keyword evidence="11" id="KW-0472">Membrane</keyword>
<keyword evidence="8" id="KW-0274">FAD</keyword>
<dbReference type="PANTHER" id="PTHR46056">
    <property type="entry name" value="LONG-CHAIN-ALCOHOL OXIDASE"/>
    <property type="match status" value="1"/>
</dbReference>
<evidence type="ECO:0000256" key="9">
    <source>
        <dbReference type="ARBA" id="ARBA00022989"/>
    </source>
</evidence>
<evidence type="ECO:0000256" key="10">
    <source>
        <dbReference type="ARBA" id="ARBA00023002"/>
    </source>
</evidence>
<feature type="domain" description="FAD-dependent oxidoreductase 2 FAD-binding" evidence="14">
    <location>
        <begin position="239"/>
        <end position="270"/>
    </location>
</feature>
<evidence type="ECO:0000256" key="1">
    <source>
        <dbReference type="ARBA" id="ARBA00000920"/>
    </source>
</evidence>
<dbReference type="Pfam" id="PF00732">
    <property type="entry name" value="GMC_oxred_N"/>
    <property type="match status" value="1"/>
</dbReference>
<dbReference type="Proteomes" id="UP001610563">
    <property type="component" value="Unassembled WGS sequence"/>
</dbReference>
<comment type="caution">
    <text evidence="16">The sequence shown here is derived from an EMBL/GenBank/DDBJ whole genome shotgun (WGS) entry which is preliminary data.</text>
</comment>
<keyword evidence="17" id="KW-1185">Reference proteome</keyword>
<dbReference type="Pfam" id="PF00890">
    <property type="entry name" value="FAD_binding_2"/>
    <property type="match status" value="1"/>
</dbReference>
<evidence type="ECO:0000256" key="12">
    <source>
        <dbReference type="PIRNR" id="PIRNR028937"/>
    </source>
</evidence>